<dbReference type="EMBL" id="CP022310">
    <property type="protein sequence ID" value="QDI70523.1"/>
    <property type="molecule type" value="Genomic_DNA"/>
</dbReference>
<gene>
    <name evidence="1" type="ORF">CD934_18875</name>
</gene>
<sequence>MSTIDDEPGSRVQQEATASDHARIYQAGRDLHIHEVATHRRTTTDGPVGQPIDRITDPFALEVHRAIDITAPVTRAELPLLPVYVERAHDAVLRAHVVRVAGGDSALAVLVGGSSTGKTRACWEAVRRLPAGWRLWHPISPGHPEAVLAGIDAVEPHTVVWLNETQHYLLTPDPTVGEQVAAALRSLLRDPDRGPVLVLGTMWQQYWATSTSLPSPGTADPHAQARALLVGNGITVPDAFTDEALRTARGAADARLTEAVERATDGRIAQYLAGAPALLERYHHATAAARALIEAAMDARRLGHGPALPHALLATAAPGYLSDQQWDEIDDDWFEQALAYTRAPARGARGPLTPIRPRPTEPVPEQPLYRLADYLEQHGSDTRRYEAPPPAFWQAASEYAHTPDDQYLLGVAAARRGRARDAARLYLAAYGAGRRDARLTANRLRSGALNSIAEELAQDAADMDLFDRATRLSQGEDEGTGGWWWHENDELAERRLRLVCDEGGVSELKALAKLREKRGDHAGAERLRAESRRRANRGGYTWRELFRLRAGGDFTERMLQQAADSGDVKAVTNPVLLMMQAAEREGLDQLAHRMIRAGDMYALRHLVAGQREAANHDGAERLLRKAVDAGDTKALRDLAAQCGRAGDHESSERLLRAAVNAGDTYALKELAEQWEHAGDPDAAERLRRFGLDASGAIAQPWDVAGLERTAAEG</sequence>
<organism evidence="1 2">
    <name type="scientific">Streptomyces calvus</name>
    <dbReference type="NCBI Taxonomy" id="67282"/>
    <lineage>
        <taxon>Bacteria</taxon>
        <taxon>Bacillati</taxon>
        <taxon>Actinomycetota</taxon>
        <taxon>Actinomycetes</taxon>
        <taxon>Kitasatosporales</taxon>
        <taxon>Streptomycetaceae</taxon>
        <taxon>Streptomyces</taxon>
    </lineage>
</organism>
<dbReference type="KEGG" id="sast:CD934_18875"/>
<dbReference type="SUPFAM" id="SSF81901">
    <property type="entry name" value="HCP-like"/>
    <property type="match status" value="1"/>
</dbReference>
<dbReference type="InterPro" id="IPR011990">
    <property type="entry name" value="TPR-like_helical_dom_sf"/>
</dbReference>
<reference evidence="1 2" key="1">
    <citation type="submission" date="2017-07" db="EMBL/GenBank/DDBJ databases">
        <title>The Complete Genome of Streptomyces asterosporus-ZSY.</title>
        <authorList>
            <person name="Zhang S."/>
        </authorList>
    </citation>
    <scope>NUCLEOTIDE SEQUENCE [LARGE SCALE GENOMIC DNA]</scope>
    <source>
        <strain evidence="1 2">DSM 41452</strain>
    </source>
</reference>
<name>A0A514JT58_9ACTN</name>
<dbReference type="AlphaFoldDB" id="A0A514JT58"/>
<dbReference type="RefSeq" id="WP_142232628.1">
    <property type="nucleotide sequence ID" value="NZ_CP022310.1"/>
</dbReference>
<dbReference type="Gene3D" id="1.25.40.10">
    <property type="entry name" value="Tetratricopeptide repeat domain"/>
    <property type="match status" value="1"/>
</dbReference>
<dbReference type="Proteomes" id="UP000316215">
    <property type="component" value="Chromosome"/>
</dbReference>
<evidence type="ECO:0000313" key="2">
    <source>
        <dbReference type="Proteomes" id="UP000316215"/>
    </source>
</evidence>
<evidence type="ECO:0008006" key="3">
    <source>
        <dbReference type="Google" id="ProtNLM"/>
    </source>
</evidence>
<proteinExistence type="predicted"/>
<accession>A0A514JT58</accession>
<evidence type="ECO:0000313" key="1">
    <source>
        <dbReference type="EMBL" id="QDI70523.1"/>
    </source>
</evidence>
<protein>
    <recommendedName>
        <fullName evidence="3">Sel1 repeat family protein</fullName>
    </recommendedName>
</protein>
<keyword evidence="2" id="KW-1185">Reference proteome</keyword>